<evidence type="ECO:0000313" key="3">
    <source>
        <dbReference type="Proteomes" id="UP000789396"/>
    </source>
</evidence>
<reference evidence="2" key="1">
    <citation type="submission" date="2021-06" db="EMBL/GenBank/DDBJ databases">
        <authorList>
            <person name="Kallberg Y."/>
            <person name="Tangrot J."/>
            <person name="Rosling A."/>
        </authorList>
    </citation>
    <scope>NUCLEOTIDE SEQUENCE</scope>
    <source>
        <strain evidence="2">IN212</strain>
    </source>
</reference>
<feature type="region of interest" description="Disordered" evidence="1">
    <location>
        <begin position="148"/>
        <end position="170"/>
    </location>
</feature>
<feature type="non-terminal residue" evidence="2">
    <location>
        <position position="1"/>
    </location>
</feature>
<keyword evidence="3" id="KW-1185">Reference proteome</keyword>
<name>A0A9N9A5B9_9GLOM</name>
<feature type="compositionally biased region" description="Basic and acidic residues" evidence="1">
    <location>
        <begin position="16"/>
        <end position="34"/>
    </location>
</feature>
<proteinExistence type="predicted"/>
<dbReference type="OrthoDB" id="2443439at2759"/>
<evidence type="ECO:0000313" key="2">
    <source>
        <dbReference type="EMBL" id="CAG8517341.1"/>
    </source>
</evidence>
<sequence length="236" mass="27050">LRFEDLFSNNNSLEMNPKDSTEVSKEETKSRDYDSSNLNISEISSEVKSPTNLLSNQKIPYNQKVERGLRLELFICTKDNNHKINKVFDIQVPEFSLEAILTGSSKVTSQNIVDLFKDIQIQNLINDFPKSSTDMICVTNCHAHVTEPSSSKDTSNIKTSIPTESSHISNSEDMISENNKSLLETKVNTPANLTYDRAYFRNKTLDEYFNLYREFSHNDEEIEGRYKAGSYFIKCE</sequence>
<gene>
    <name evidence="2" type="ORF">RFULGI_LOCUS3185</name>
</gene>
<organism evidence="2 3">
    <name type="scientific">Racocetra fulgida</name>
    <dbReference type="NCBI Taxonomy" id="60492"/>
    <lineage>
        <taxon>Eukaryota</taxon>
        <taxon>Fungi</taxon>
        <taxon>Fungi incertae sedis</taxon>
        <taxon>Mucoromycota</taxon>
        <taxon>Glomeromycotina</taxon>
        <taxon>Glomeromycetes</taxon>
        <taxon>Diversisporales</taxon>
        <taxon>Gigasporaceae</taxon>
        <taxon>Racocetra</taxon>
    </lineage>
</organism>
<accession>A0A9N9A5B9</accession>
<dbReference type="AlphaFoldDB" id="A0A9N9A5B9"/>
<comment type="caution">
    <text evidence="2">The sequence shown here is derived from an EMBL/GenBank/DDBJ whole genome shotgun (WGS) entry which is preliminary data.</text>
</comment>
<evidence type="ECO:0000256" key="1">
    <source>
        <dbReference type="SAM" id="MobiDB-lite"/>
    </source>
</evidence>
<protein>
    <submittedName>
        <fullName evidence="2">1726_t:CDS:1</fullName>
    </submittedName>
</protein>
<feature type="region of interest" description="Disordered" evidence="1">
    <location>
        <begin position="1"/>
        <end position="35"/>
    </location>
</feature>
<dbReference type="EMBL" id="CAJVPZ010002666">
    <property type="protein sequence ID" value="CAG8517341.1"/>
    <property type="molecule type" value="Genomic_DNA"/>
</dbReference>
<dbReference type="Proteomes" id="UP000789396">
    <property type="component" value="Unassembled WGS sequence"/>
</dbReference>